<dbReference type="Pfam" id="PF08022">
    <property type="entry name" value="FAD_binding_8"/>
    <property type="match status" value="1"/>
</dbReference>
<dbReference type="AlphaFoldDB" id="A0AAE0TU86"/>
<comment type="catalytic activity">
    <reaction evidence="9">
        <text>2 a Fe(II)-siderophore + NADP(+) + H(+) = 2 a Fe(III)-siderophore + NADPH</text>
        <dbReference type="Rhea" id="RHEA:28795"/>
        <dbReference type="Rhea" id="RHEA-COMP:11342"/>
        <dbReference type="Rhea" id="RHEA-COMP:11344"/>
        <dbReference type="ChEBI" id="CHEBI:15378"/>
        <dbReference type="ChEBI" id="CHEBI:29033"/>
        <dbReference type="ChEBI" id="CHEBI:29034"/>
        <dbReference type="ChEBI" id="CHEBI:57783"/>
        <dbReference type="ChEBI" id="CHEBI:58349"/>
        <dbReference type="EC" id="1.16.1.9"/>
    </reaction>
</comment>
<comment type="caution">
    <text evidence="12">The sequence shown here is derived from an EMBL/GenBank/DDBJ whole genome shotgun (WGS) entry which is preliminary data.</text>
</comment>
<feature type="domain" description="FAD-binding FR-type" evidence="11">
    <location>
        <begin position="245"/>
        <end position="354"/>
    </location>
</feature>
<feature type="transmembrane region" description="Helical" evidence="10">
    <location>
        <begin position="214"/>
        <end position="235"/>
    </location>
</feature>
<keyword evidence="7" id="KW-0406">Ion transport</keyword>
<keyword evidence="6 10" id="KW-1133">Transmembrane helix</keyword>
<dbReference type="GO" id="GO:0015677">
    <property type="term" value="P:copper ion import"/>
    <property type="evidence" value="ECO:0007669"/>
    <property type="project" value="TreeGrafter"/>
</dbReference>
<evidence type="ECO:0000256" key="9">
    <source>
        <dbReference type="ARBA" id="ARBA00048483"/>
    </source>
</evidence>
<dbReference type="InterPro" id="IPR051410">
    <property type="entry name" value="Ferric/Cupric_Reductase"/>
</dbReference>
<evidence type="ECO:0000256" key="7">
    <source>
        <dbReference type="ARBA" id="ARBA00023065"/>
    </source>
</evidence>
<evidence type="ECO:0000256" key="8">
    <source>
        <dbReference type="ARBA" id="ARBA00023136"/>
    </source>
</evidence>
<dbReference type="InterPro" id="IPR017938">
    <property type="entry name" value="Riboflavin_synthase-like_b-brl"/>
</dbReference>
<keyword evidence="13" id="KW-1185">Reference proteome</keyword>
<evidence type="ECO:0000313" key="12">
    <source>
        <dbReference type="EMBL" id="KAK3672624.1"/>
    </source>
</evidence>
<dbReference type="PANTHER" id="PTHR32361:SF26">
    <property type="entry name" value="FAD-BINDING 8 DOMAIN-CONTAINING PROTEIN-RELATED"/>
    <property type="match status" value="1"/>
</dbReference>
<dbReference type="EMBL" id="JAUTXT010000031">
    <property type="protein sequence ID" value="KAK3672624.1"/>
    <property type="molecule type" value="Genomic_DNA"/>
</dbReference>
<evidence type="ECO:0000259" key="11">
    <source>
        <dbReference type="PROSITE" id="PS51384"/>
    </source>
</evidence>
<evidence type="ECO:0000256" key="10">
    <source>
        <dbReference type="SAM" id="Phobius"/>
    </source>
</evidence>
<dbReference type="InterPro" id="IPR013130">
    <property type="entry name" value="Fe3_Rdtase_TM_dom"/>
</dbReference>
<dbReference type="GO" id="GO:0052851">
    <property type="term" value="F:ferric-chelate reductase (NADPH) activity"/>
    <property type="evidence" value="ECO:0007669"/>
    <property type="project" value="UniProtKB-EC"/>
</dbReference>
<dbReference type="InterPro" id="IPR013112">
    <property type="entry name" value="FAD-bd_8"/>
</dbReference>
<evidence type="ECO:0000256" key="2">
    <source>
        <dbReference type="ARBA" id="ARBA00012668"/>
    </source>
</evidence>
<evidence type="ECO:0000256" key="1">
    <source>
        <dbReference type="ARBA" id="ARBA00004651"/>
    </source>
</evidence>
<dbReference type="SUPFAM" id="SSF63380">
    <property type="entry name" value="Riboflavin synthase domain-like"/>
    <property type="match status" value="1"/>
</dbReference>
<dbReference type="InterPro" id="IPR039261">
    <property type="entry name" value="FNR_nucleotide-bd"/>
</dbReference>
<proteinExistence type="predicted"/>
<feature type="transmembrane region" description="Helical" evidence="10">
    <location>
        <begin position="160"/>
        <end position="181"/>
    </location>
</feature>
<dbReference type="GO" id="GO:0006826">
    <property type="term" value="P:iron ion transport"/>
    <property type="evidence" value="ECO:0007669"/>
    <property type="project" value="TreeGrafter"/>
</dbReference>
<dbReference type="CDD" id="cd06186">
    <property type="entry name" value="NOX_Duox_like_FAD_NADP"/>
    <property type="match status" value="1"/>
</dbReference>
<keyword evidence="5 10" id="KW-0812">Transmembrane</keyword>
<dbReference type="Gene3D" id="3.40.50.80">
    <property type="entry name" value="Nucleotide-binding domain of ferredoxin-NADP reductase (FNR) module"/>
    <property type="match status" value="1"/>
</dbReference>
<gene>
    <name evidence="12" type="ORF">LTR78_007436</name>
</gene>
<evidence type="ECO:0000256" key="4">
    <source>
        <dbReference type="ARBA" id="ARBA00022475"/>
    </source>
</evidence>
<dbReference type="PROSITE" id="PS51384">
    <property type="entry name" value="FAD_FR"/>
    <property type="match status" value="1"/>
</dbReference>
<keyword evidence="3" id="KW-0813">Transport</keyword>
<reference evidence="12" key="1">
    <citation type="submission" date="2023-07" db="EMBL/GenBank/DDBJ databases">
        <title>Black Yeasts Isolated from many extreme environments.</title>
        <authorList>
            <person name="Coleine C."/>
            <person name="Stajich J.E."/>
            <person name="Selbmann L."/>
        </authorList>
    </citation>
    <scope>NUCLEOTIDE SEQUENCE</scope>
    <source>
        <strain evidence="12">CCFEE 5485</strain>
    </source>
</reference>
<accession>A0AAE0TU86</accession>
<evidence type="ECO:0000256" key="6">
    <source>
        <dbReference type="ARBA" id="ARBA00022989"/>
    </source>
</evidence>
<keyword evidence="8 10" id="KW-0472">Membrane</keyword>
<dbReference type="Pfam" id="PF01794">
    <property type="entry name" value="Ferric_reduct"/>
    <property type="match status" value="1"/>
</dbReference>
<dbReference type="PANTHER" id="PTHR32361">
    <property type="entry name" value="FERRIC/CUPRIC REDUCTASE TRANSMEMBRANE COMPONENT"/>
    <property type="match status" value="1"/>
</dbReference>
<feature type="transmembrane region" description="Helical" evidence="10">
    <location>
        <begin position="12"/>
        <end position="34"/>
    </location>
</feature>
<dbReference type="Proteomes" id="UP001274830">
    <property type="component" value="Unassembled WGS sequence"/>
</dbReference>
<name>A0AAE0TU86_9PEZI</name>
<dbReference type="EC" id="1.16.1.9" evidence="2"/>
<dbReference type="GO" id="GO:0006879">
    <property type="term" value="P:intracellular iron ion homeostasis"/>
    <property type="evidence" value="ECO:0007669"/>
    <property type="project" value="TreeGrafter"/>
</dbReference>
<organism evidence="12 13">
    <name type="scientific">Recurvomyces mirabilis</name>
    <dbReference type="NCBI Taxonomy" id="574656"/>
    <lineage>
        <taxon>Eukaryota</taxon>
        <taxon>Fungi</taxon>
        <taxon>Dikarya</taxon>
        <taxon>Ascomycota</taxon>
        <taxon>Pezizomycotina</taxon>
        <taxon>Dothideomycetes</taxon>
        <taxon>Dothideomycetidae</taxon>
        <taxon>Mycosphaerellales</taxon>
        <taxon>Teratosphaeriaceae</taxon>
        <taxon>Recurvomyces</taxon>
    </lineage>
</organism>
<evidence type="ECO:0000256" key="5">
    <source>
        <dbReference type="ARBA" id="ARBA00022692"/>
    </source>
</evidence>
<evidence type="ECO:0000256" key="3">
    <source>
        <dbReference type="ARBA" id="ARBA00022448"/>
    </source>
</evidence>
<comment type="subcellular location">
    <subcellularLocation>
        <location evidence="1">Cell membrane</location>
        <topology evidence="1">Multi-pass membrane protein</topology>
    </subcellularLocation>
</comment>
<sequence length="414" mass="45209">MDIAANKLQPHKYYAIALGSLLILLLSWNLAAALGHHGRPILALARKCLSQTLISVRLNGSSDVSVAAGLLIAALAAANILACVIFVKDVPTLAQRSGTLALINLVPLYLGGSRSLWINIACGVSHPVHGFAHRWIGRICLALAISHGLARLSMLEWKATYMHVILMVLLCLLGTASTILLRRRFYEVFVKSHVALSAGLQICLWLHISKGKNFETLCLGLAALLWSIHYAFWVARLAIRNLGGRTVPPGSIVALTDQGGSVKALALKISLRRPWRLSHGQYIYITIPSVPRTVGSAVQSHPYMIAWAPEVADKITTELHLLVQCQRGFSDVLRLARATATIWIDGPYGRGPKLDDFDKVLFLASGAGVAAHLLAIRHLLQGHNARTAQVRRLSLLWVLESEGLFYNLFCMECS</sequence>
<dbReference type="GO" id="GO:0005886">
    <property type="term" value="C:plasma membrane"/>
    <property type="evidence" value="ECO:0007669"/>
    <property type="project" value="UniProtKB-SubCell"/>
</dbReference>
<evidence type="ECO:0000313" key="13">
    <source>
        <dbReference type="Proteomes" id="UP001274830"/>
    </source>
</evidence>
<dbReference type="InterPro" id="IPR017927">
    <property type="entry name" value="FAD-bd_FR_type"/>
</dbReference>
<feature type="transmembrane region" description="Helical" evidence="10">
    <location>
        <begin position="66"/>
        <end position="87"/>
    </location>
</feature>
<protein>
    <recommendedName>
        <fullName evidence="2">ferric-chelate reductase (NADPH)</fullName>
        <ecNumber evidence="2">1.16.1.9</ecNumber>
    </recommendedName>
</protein>
<keyword evidence="4" id="KW-1003">Cell membrane</keyword>